<dbReference type="GO" id="GO:0043856">
    <property type="term" value="F:anti-sigma factor antagonist activity"/>
    <property type="evidence" value="ECO:0007669"/>
    <property type="project" value="InterPro"/>
</dbReference>
<reference evidence="4 5" key="1">
    <citation type="journal article" date="2013" name="Genome Announc.">
        <title>Genome Sequences of 28 Bordetella pertussis U.S. Outbreak Strains Dating from 2010 to 2012.</title>
        <authorList>
            <person name="Harvill E.T."/>
            <person name="Goodfield L.L."/>
            <person name="Ivanov Y."/>
            <person name="Meyer J.A."/>
            <person name="Newth C."/>
            <person name="Cassiday P."/>
            <person name="Tondella M.L."/>
            <person name="Liao P."/>
            <person name="Zimmerman J."/>
            <person name="Meert K."/>
            <person name="Wessel D."/>
            <person name="Berger J."/>
            <person name="Dean J.M."/>
            <person name="Holubkov R."/>
            <person name="Burr J."/>
            <person name="Liu T."/>
            <person name="Brinkac L."/>
            <person name="Kim M."/>
            <person name="Losada L."/>
        </authorList>
    </citation>
    <scope>NUCLEOTIDE SEQUENCE [LARGE SCALE GENOMIC DNA]</scope>
    <source>
        <strain evidence="4 5">CHLA-26</strain>
    </source>
</reference>
<evidence type="ECO:0000256" key="1">
    <source>
        <dbReference type="ARBA" id="ARBA00009013"/>
    </source>
</evidence>
<feature type="domain" description="STAS" evidence="3">
    <location>
        <begin position="35"/>
        <end position="144"/>
    </location>
</feature>
<name>A0AAI9IZN6_BORPT</name>
<organism evidence="4 5">
    <name type="scientific">Bordetella pertussis CHLA-26</name>
    <dbReference type="NCBI Taxonomy" id="1331284"/>
    <lineage>
        <taxon>Bacteria</taxon>
        <taxon>Pseudomonadati</taxon>
        <taxon>Pseudomonadota</taxon>
        <taxon>Betaproteobacteria</taxon>
        <taxon>Burkholderiales</taxon>
        <taxon>Alcaligenaceae</taxon>
        <taxon>Bordetella</taxon>
    </lineage>
</organism>
<dbReference type="AlphaFoldDB" id="A0AAI9IZN6"/>
<dbReference type="PANTHER" id="PTHR33495">
    <property type="entry name" value="ANTI-SIGMA FACTOR ANTAGONIST TM_1081-RELATED-RELATED"/>
    <property type="match status" value="1"/>
</dbReference>
<dbReference type="Pfam" id="PF01740">
    <property type="entry name" value="STAS"/>
    <property type="match status" value="1"/>
</dbReference>
<evidence type="ECO:0000313" key="4">
    <source>
        <dbReference type="EMBL" id="ETH30010.1"/>
    </source>
</evidence>
<dbReference type="EMBL" id="AXSB02000035">
    <property type="protein sequence ID" value="ETH30010.1"/>
    <property type="molecule type" value="Genomic_DNA"/>
</dbReference>
<dbReference type="NCBIfam" id="TIGR00377">
    <property type="entry name" value="ant_ant_sig"/>
    <property type="match status" value="1"/>
</dbReference>
<gene>
    <name evidence="4" type="ORF">L566_2115</name>
</gene>
<dbReference type="SUPFAM" id="SSF52091">
    <property type="entry name" value="SpoIIaa-like"/>
    <property type="match status" value="1"/>
</dbReference>
<sequence>MRTQRIRTASDISRTNAVPYYSRRRRCVSERGQRMKLTMDKMDGMLIACLQGVVNSANAEQLEAELAAQVDKGERRVVLDLGRLDYISSAGLRVVLLVAKQLRQVQGELVLCELKPHVREVFEISGFLTIFPVANSREAAAAAFKTALPR</sequence>
<comment type="caution">
    <text evidence="4">The sequence shown here is derived from an EMBL/GenBank/DDBJ whole genome shotgun (WGS) entry which is preliminary data.</text>
</comment>
<comment type="similarity">
    <text evidence="1 2">Belongs to the anti-sigma-factor antagonist family.</text>
</comment>
<evidence type="ECO:0000313" key="5">
    <source>
        <dbReference type="Proteomes" id="UP000018679"/>
    </source>
</evidence>
<proteinExistence type="inferred from homology"/>
<dbReference type="Gene3D" id="3.30.750.24">
    <property type="entry name" value="STAS domain"/>
    <property type="match status" value="1"/>
</dbReference>
<dbReference type="PROSITE" id="PS50801">
    <property type="entry name" value="STAS"/>
    <property type="match status" value="1"/>
</dbReference>
<protein>
    <recommendedName>
        <fullName evidence="2">Anti-sigma factor antagonist</fullName>
    </recommendedName>
</protein>
<accession>A0AAI9IZN6</accession>
<dbReference type="CDD" id="cd07043">
    <property type="entry name" value="STAS_anti-anti-sigma_factors"/>
    <property type="match status" value="1"/>
</dbReference>
<dbReference type="InterPro" id="IPR003658">
    <property type="entry name" value="Anti-sigma_ant"/>
</dbReference>
<dbReference type="InterPro" id="IPR002645">
    <property type="entry name" value="STAS_dom"/>
</dbReference>
<evidence type="ECO:0000256" key="2">
    <source>
        <dbReference type="RuleBase" id="RU003749"/>
    </source>
</evidence>
<dbReference type="InterPro" id="IPR036513">
    <property type="entry name" value="STAS_dom_sf"/>
</dbReference>
<evidence type="ECO:0000259" key="3">
    <source>
        <dbReference type="PROSITE" id="PS50801"/>
    </source>
</evidence>
<dbReference type="Proteomes" id="UP000018679">
    <property type="component" value="Unassembled WGS sequence"/>
</dbReference>